<gene>
    <name evidence="3" type="ORF">SELMODRAFT_419593</name>
</gene>
<dbReference type="EMBL" id="GL377608">
    <property type="protein sequence ID" value="EFJ18803.1"/>
    <property type="molecule type" value="Genomic_DNA"/>
</dbReference>
<dbReference type="GO" id="GO:0005315">
    <property type="term" value="F:phosphate transmembrane transporter activity"/>
    <property type="evidence" value="ECO:0000318"/>
    <property type="project" value="GO_Central"/>
</dbReference>
<keyword evidence="4" id="KW-1185">Reference proteome</keyword>
<evidence type="ECO:0000259" key="2">
    <source>
        <dbReference type="PROSITE" id="PS51382"/>
    </source>
</evidence>
<dbReference type="GO" id="GO:0006817">
    <property type="term" value="P:phosphate ion transport"/>
    <property type="evidence" value="ECO:0000318"/>
    <property type="project" value="GO_Central"/>
</dbReference>
<dbReference type="PANTHER" id="PTHR10783:SF103">
    <property type="entry name" value="SOLUTE CARRIER FAMILY 53 MEMBER 1"/>
    <property type="match status" value="1"/>
</dbReference>
<accession>D8S9F5</accession>
<dbReference type="GO" id="GO:0000822">
    <property type="term" value="F:inositol hexakisphosphate binding"/>
    <property type="evidence" value="ECO:0000318"/>
    <property type="project" value="GO_Central"/>
</dbReference>
<proteinExistence type="predicted"/>
<dbReference type="AlphaFoldDB" id="D8S9F5"/>
<feature type="transmembrane region" description="Helical" evidence="1">
    <location>
        <begin position="303"/>
        <end position="326"/>
    </location>
</feature>
<dbReference type="InterPro" id="IPR004331">
    <property type="entry name" value="SPX_dom"/>
</dbReference>
<name>D8S9F5_SELML</name>
<evidence type="ECO:0000313" key="4">
    <source>
        <dbReference type="Proteomes" id="UP000001514"/>
    </source>
</evidence>
<dbReference type="Proteomes" id="UP000001514">
    <property type="component" value="Unassembled WGS sequence"/>
</dbReference>
<protein>
    <recommendedName>
        <fullName evidence="2">SPX domain-containing protein</fullName>
    </recommendedName>
</protein>
<organism evidence="4">
    <name type="scientific">Selaginella moellendorffii</name>
    <name type="common">Spikemoss</name>
    <dbReference type="NCBI Taxonomy" id="88036"/>
    <lineage>
        <taxon>Eukaryota</taxon>
        <taxon>Viridiplantae</taxon>
        <taxon>Streptophyta</taxon>
        <taxon>Embryophyta</taxon>
        <taxon>Tracheophyta</taxon>
        <taxon>Lycopodiopsida</taxon>
        <taxon>Selaginellales</taxon>
        <taxon>Selaginellaceae</taxon>
        <taxon>Selaginella</taxon>
    </lineage>
</organism>
<dbReference type="eggNOG" id="KOG1162">
    <property type="taxonomic scope" value="Eukaryota"/>
</dbReference>
<dbReference type="Gramene" id="EFJ18803">
    <property type="protein sequence ID" value="EFJ18803"/>
    <property type="gene ID" value="SELMODRAFT_419593"/>
</dbReference>
<dbReference type="PROSITE" id="PS51382">
    <property type="entry name" value="SPX"/>
    <property type="match status" value="1"/>
</dbReference>
<evidence type="ECO:0000256" key="1">
    <source>
        <dbReference type="SAM" id="Phobius"/>
    </source>
</evidence>
<feature type="domain" description="SPX" evidence="2">
    <location>
        <begin position="1"/>
        <end position="258"/>
    </location>
</feature>
<sequence>MVKFQKQLVPEWRVKYCDYKQLKKAVKRIKNQILHTKNQEHKVFDPNVFSVDKSKLQNLLQNPSAILSSCCEQSISSETSMVCDDVLDCKDKTKHFNMIRLCTRRELEMARIFTRRSCSELDRITKRASFSALTISSTKWTSFLDARKTSTMLKHSNFTSKWKSSSLCKVASNSVALNLELFDLCHVVDDESQSLKGSPGNKGKVQRAAKMLQTAFVEFYRGLRLLRNFSSLNMMAFVKILKKYDKLSEDGRNSHFATLDKVVKFMDHVERVFTLHFTKGNRKQAMAYLRPIHSASNHGNINFILGLFSGCSWSLLAAFVLILVLGNKDGITTKHIQAVFPMFSTLFLFVLHLYMYGMEHLRLEAAKSSRSLSSWCQYSPLYIPPMIDICDKTRVQIEVQKQLHAQLELQIEAQAKNCKNEPKEAAPAALQSTETSIWSHAKCLEGRAKAKFYHH</sequence>
<dbReference type="Pfam" id="PF03105">
    <property type="entry name" value="SPX"/>
    <property type="match status" value="2"/>
</dbReference>
<reference evidence="3 4" key="1">
    <citation type="journal article" date="2011" name="Science">
        <title>The Selaginella genome identifies genetic changes associated with the evolution of vascular plants.</title>
        <authorList>
            <person name="Banks J.A."/>
            <person name="Nishiyama T."/>
            <person name="Hasebe M."/>
            <person name="Bowman J.L."/>
            <person name="Gribskov M."/>
            <person name="dePamphilis C."/>
            <person name="Albert V.A."/>
            <person name="Aono N."/>
            <person name="Aoyama T."/>
            <person name="Ambrose B.A."/>
            <person name="Ashton N.W."/>
            <person name="Axtell M.J."/>
            <person name="Barker E."/>
            <person name="Barker M.S."/>
            <person name="Bennetzen J.L."/>
            <person name="Bonawitz N.D."/>
            <person name="Chapple C."/>
            <person name="Cheng C."/>
            <person name="Correa L.G."/>
            <person name="Dacre M."/>
            <person name="DeBarry J."/>
            <person name="Dreyer I."/>
            <person name="Elias M."/>
            <person name="Engstrom E.M."/>
            <person name="Estelle M."/>
            <person name="Feng L."/>
            <person name="Finet C."/>
            <person name="Floyd S.K."/>
            <person name="Frommer W.B."/>
            <person name="Fujita T."/>
            <person name="Gramzow L."/>
            <person name="Gutensohn M."/>
            <person name="Harholt J."/>
            <person name="Hattori M."/>
            <person name="Heyl A."/>
            <person name="Hirai T."/>
            <person name="Hiwatashi Y."/>
            <person name="Ishikawa M."/>
            <person name="Iwata M."/>
            <person name="Karol K.G."/>
            <person name="Koehler B."/>
            <person name="Kolukisaoglu U."/>
            <person name="Kubo M."/>
            <person name="Kurata T."/>
            <person name="Lalonde S."/>
            <person name="Li K."/>
            <person name="Li Y."/>
            <person name="Litt A."/>
            <person name="Lyons E."/>
            <person name="Manning G."/>
            <person name="Maruyama T."/>
            <person name="Michael T.P."/>
            <person name="Mikami K."/>
            <person name="Miyazaki S."/>
            <person name="Morinaga S."/>
            <person name="Murata T."/>
            <person name="Mueller-Roeber B."/>
            <person name="Nelson D.R."/>
            <person name="Obara M."/>
            <person name="Oguri Y."/>
            <person name="Olmstead R.G."/>
            <person name="Onodera N."/>
            <person name="Petersen B.L."/>
            <person name="Pils B."/>
            <person name="Prigge M."/>
            <person name="Rensing S.A."/>
            <person name="Riano-Pachon D.M."/>
            <person name="Roberts A.W."/>
            <person name="Sato Y."/>
            <person name="Scheller H.V."/>
            <person name="Schulz B."/>
            <person name="Schulz C."/>
            <person name="Shakirov E.V."/>
            <person name="Shibagaki N."/>
            <person name="Shinohara N."/>
            <person name="Shippen D.E."/>
            <person name="Soerensen I."/>
            <person name="Sotooka R."/>
            <person name="Sugimoto N."/>
            <person name="Sugita M."/>
            <person name="Sumikawa N."/>
            <person name="Tanurdzic M."/>
            <person name="Theissen G."/>
            <person name="Ulvskov P."/>
            <person name="Wakazuki S."/>
            <person name="Weng J.K."/>
            <person name="Willats W.W."/>
            <person name="Wipf D."/>
            <person name="Wolf P.G."/>
            <person name="Yang L."/>
            <person name="Zimmer A.D."/>
            <person name="Zhu Q."/>
            <person name="Mitros T."/>
            <person name="Hellsten U."/>
            <person name="Loque D."/>
            <person name="Otillar R."/>
            <person name="Salamov A."/>
            <person name="Schmutz J."/>
            <person name="Shapiro H."/>
            <person name="Lindquist E."/>
            <person name="Lucas S."/>
            <person name="Rokhsar D."/>
            <person name="Grigoriev I.V."/>
        </authorList>
    </citation>
    <scope>NUCLEOTIDE SEQUENCE [LARGE SCALE GENOMIC DNA]</scope>
</reference>
<keyword evidence="1" id="KW-1133">Transmembrane helix</keyword>
<dbReference type="GO" id="GO:0016036">
    <property type="term" value="P:cellular response to phosphate starvation"/>
    <property type="evidence" value="ECO:0000318"/>
    <property type="project" value="GO_Central"/>
</dbReference>
<dbReference type="InParanoid" id="D8S9F5"/>
<feature type="transmembrane region" description="Helical" evidence="1">
    <location>
        <begin position="338"/>
        <end position="357"/>
    </location>
</feature>
<keyword evidence="1" id="KW-0812">Transmembrane</keyword>
<dbReference type="HOGENOM" id="CLU_601882_0_0_1"/>
<keyword evidence="1" id="KW-0472">Membrane</keyword>
<dbReference type="KEGG" id="smo:SELMODRAFT_419593"/>
<evidence type="ECO:0000313" key="3">
    <source>
        <dbReference type="EMBL" id="EFJ18803.1"/>
    </source>
</evidence>
<dbReference type="PANTHER" id="PTHR10783">
    <property type="entry name" value="XENOTROPIC AND POLYTROPIC RETROVIRUS RECEPTOR 1-RELATED"/>
    <property type="match status" value="1"/>
</dbReference>
<dbReference type="GO" id="GO:0005802">
    <property type="term" value="C:trans-Golgi network"/>
    <property type="evidence" value="ECO:0000318"/>
    <property type="project" value="GO_Central"/>
</dbReference>